<gene>
    <name evidence="2" type="ORF">ABR85_02575</name>
</gene>
<protein>
    <recommendedName>
        <fullName evidence="4">Flagellar hook-length control protein-like C-terminal domain-containing protein</fullName>
    </recommendedName>
</protein>
<organism evidence="2 3">
    <name type="scientific">OM182 bacterium BACL3 MAG-120619-bin3</name>
    <dbReference type="NCBI Taxonomy" id="1655593"/>
    <lineage>
        <taxon>Bacteria</taxon>
        <taxon>Pseudomonadati</taxon>
        <taxon>Pseudomonadota</taxon>
        <taxon>Gammaproteobacteria</taxon>
        <taxon>OMG group</taxon>
        <taxon>OM182 clade</taxon>
    </lineage>
</organism>
<evidence type="ECO:0000256" key="1">
    <source>
        <dbReference type="SAM" id="MobiDB-lite"/>
    </source>
</evidence>
<sequence length="234" mass="24932">MISTHFDLQNIIKEMESTGNGAESSVNATGSEFSATITRVLESLPHDIESETELVDSLKAGGDESLESGKKDDGEHESGNVLPLMLSQPPSFDQLTLGGKRPILIGKLNAEQRSGISQSEATESTYALSTTQKLQDLLNSTQRLGGSGEASKPLMERLAPVGQTSITQAALANGTVPVVEGSNLSRFDKAPDRSDSLHFKFAESSKGQIEAVKASSEQIHFSKNLDRLNSVGSK</sequence>
<evidence type="ECO:0000313" key="3">
    <source>
        <dbReference type="Proteomes" id="UP000051242"/>
    </source>
</evidence>
<accession>A0A0R2SU06</accession>
<dbReference type="Proteomes" id="UP000051242">
    <property type="component" value="Unassembled WGS sequence"/>
</dbReference>
<evidence type="ECO:0000313" key="2">
    <source>
        <dbReference type="EMBL" id="KRO78799.1"/>
    </source>
</evidence>
<name>A0A0R2SU06_9GAMM</name>
<feature type="region of interest" description="Disordered" evidence="1">
    <location>
        <begin position="57"/>
        <end position="78"/>
    </location>
</feature>
<dbReference type="EMBL" id="LICD01000284">
    <property type="protein sequence ID" value="KRO78799.1"/>
    <property type="molecule type" value="Genomic_DNA"/>
</dbReference>
<evidence type="ECO:0008006" key="4">
    <source>
        <dbReference type="Google" id="ProtNLM"/>
    </source>
</evidence>
<reference evidence="2 3" key="1">
    <citation type="submission" date="2015-10" db="EMBL/GenBank/DDBJ databases">
        <title>Metagenome-Assembled Genomes uncover a global brackish microbiome.</title>
        <authorList>
            <person name="Hugerth L.W."/>
            <person name="Larsson J."/>
            <person name="Alneberg J."/>
            <person name="Lindh M.V."/>
            <person name="Legrand C."/>
            <person name="Pinhassi J."/>
            <person name="Andersson A.F."/>
        </authorList>
    </citation>
    <scope>NUCLEOTIDE SEQUENCE [LARGE SCALE GENOMIC DNA]</scope>
    <source>
        <strain evidence="2">BACL22 MAG-120619-bin3</strain>
    </source>
</reference>
<dbReference type="AlphaFoldDB" id="A0A0R2SU06"/>
<comment type="caution">
    <text evidence="2">The sequence shown here is derived from an EMBL/GenBank/DDBJ whole genome shotgun (WGS) entry which is preliminary data.</text>
</comment>
<proteinExistence type="predicted"/>
<feature type="compositionally biased region" description="Basic and acidic residues" evidence="1">
    <location>
        <begin position="67"/>
        <end position="78"/>
    </location>
</feature>
<feature type="non-terminal residue" evidence="2">
    <location>
        <position position="234"/>
    </location>
</feature>